<keyword evidence="4 13" id="KW-0175">Coiled coil</keyword>
<evidence type="ECO:0000256" key="9">
    <source>
        <dbReference type="ARBA" id="ARBA00038424"/>
    </source>
</evidence>
<dbReference type="OMA" id="YETEQDQ"/>
<evidence type="ECO:0000256" key="3">
    <source>
        <dbReference type="ARBA" id="ARBA00022846"/>
    </source>
</evidence>
<evidence type="ECO:0000313" key="17">
    <source>
        <dbReference type="Proteomes" id="UP000030765"/>
    </source>
</evidence>
<evidence type="ECO:0000259" key="14">
    <source>
        <dbReference type="Pfam" id="PF14772"/>
    </source>
</evidence>
<keyword evidence="6" id="KW-0206">Cytoskeleton</keyword>
<dbReference type="EMBL" id="KE525344">
    <property type="protein sequence ID" value="KFB49316.1"/>
    <property type="molecule type" value="Genomic_DNA"/>
</dbReference>
<dbReference type="VEuPathDB" id="VectorBase:ASIC017433"/>
<dbReference type="Proteomes" id="UP000030765">
    <property type="component" value="Unassembled WGS sequence"/>
</dbReference>
<keyword evidence="17" id="KW-1185">Reference proteome</keyword>
<dbReference type="GO" id="GO:0005858">
    <property type="term" value="C:axonemal dynein complex"/>
    <property type="evidence" value="ECO:0007669"/>
    <property type="project" value="InterPro"/>
</dbReference>
<evidence type="ECO:0000256" key="2">
    <source>
        <dbReference type="ARBA" id="ARBA00022490"/>
    </source>
</evidence>
<dbReference type="PANTHER" id="PTHR21625:SF0">
    <property type="entry name" value="DYNEIN REGULATORY COMPLEX SUBUNIT 2"/>
    <property type="match status" value="1"/>
</dbReference>
<dbReference type="GO" id="GO:0003352">
    <property type="term" value="P:regulation of cilium movement"/>
    <property type="evidence" value="ECO:0007669"/>
    <property type="project" value="TreeGrafter"/>
</dbReference>
<gene>
    <name evidence="15" type="ORF">ZHAS_00017433</name>
</gene>
<keyword evidence="2" id="KW-0963">Cytoplasm</keyword>
<dbReference type="EMBL" id="ATLV01023569">
    <property type="status" value="NOT_ANNOTATED_CDS"/>
    <property type="molecule type" value="Genomic_DNA"/>
</dbReference>
<dbReference type="OrthoDB" id="7760980at2759"/>
<organism evidence="15">
    <name type="scientific">Anopheles sinensis</name>
    <name type="common">Mosquito</name>
    <dbReference type="NCBI Taxonomy" id="74873"/>
    <lineage>
        <taxon>Eukaryota</taxon>
        <taxon>Metazoa</taxon>
        <taxon>Ecdysozoa</taxon>
        <taxon>Arthropoda</taxon>
        <taxon>Hexapoda</taxon>
        <taxon>Insecta</taxon>
        <taxon>Pterygota</taxon>
        <taxon>Neoptera</taxon>
        <taxon>Endopterygota</taxon>
        <taxon>Diptera</taxon>
        <taxon>Nematocera</taxon>
        <taxon>Culicoidea</taxon>
        <taxon>Culicidae</taxon>
        <taxon>Anophelinae</taxon>
        <taxon>Anopheles</taxon>
    </lineage>
</organism>
<dbReference type="EnsemblMetazoa" id="ASIC017433-RA">
    <property type="protein sequence ID" value="ASIC017433-PA"/>
    <property type="gene ID" value="ASIC017433"/>
</dbReference>
<evidence type="ECO:0000256" key="10">
    <source>
        <dbReference type="ARBA" id="ARBA00040899"/>
    </source>
</evidence>
<comment type="subcellular location">
    <subcellularLocation>
        <location evidence="1">Cytoplasm</location>
        <location evidence="1">Cytoskeleton</location>
        <location evidence="1">Flagellum axoneme</location>
    </subcellularLocation>
    <subcellularLocation>
        <location evidence="8">Cytoplasm</location>
        <location evidence="8">Cytoskeleton</location>
        <location evidence="8">Flagellum basal body</location>
    </subcellularLocation>
</comment>
<protein>
    <recommendedName>
        <fullName evidence="10">Dynein regulatory complex subunit 2</fullName>
    </recommendedName>
    <alternativeName>
        <fullName evidence="11">Coiled-coil domain-containing protein 65</fullName>
    </alternativeName>
</protein>
<reference evidence="15 17" key="1">
    <citation type="journal article" date="2014" name="BMC Genomics">
        <title>Genome sequence of Anopheles sinensis provides insight into genetics basis of mosquito competence for malaria parasites.</title>
        <authorList>
            <person name="Zhou D."/>
            <person name="Zhang D."/>
            <person name="Ding G."/>
            <person name="Shi L."/>
            <person name="Hou Q."/>
            <person name="Ye Y."/>
            <person name="Xu Y."/>
            <person name="Zhou H."/>
            <person name="Xiong C."/>
            <person name="Li S."/>
            <person name="Yu J."/>
            <person name="Hong S."/>
            <person name="Yu X."/>
            <person name="Zou P."/>
            <person name="Chen C."/>
            <person name="Chang X."/>
            <person name="Wang W."/>
            <person name="Lv Y."/>
            <person name="Sun Y."/>
            <person name="Ma L."/>
            <person name="Shen B."/>
            <person name="Zhu C."/>
        </authorList>
    </citation>
    <scope>NUCLEOTIDE SEQUENCE [LARGE SCALE GENOMIC DNA]</scope>
</reference>
<dbReference type="PANTHER" id="PTHR21625">
    <property type="entry name" value="NYD-SP28 PROTEIN"/>
    <property type="match status" value="1"/>
</dbReference>
<dbReference type="GO" id="GO:0060285">
    <property type="term" value="P:cilium-dependent cell motility"/>
    <property type="evidence" value="ECO:0007669"/>
    <property type="project" value="TreeGrafter"/>
</dbReference>
<evidence type="ECO:0000256" key="12">
    <source>
        <dbReference type="ARBA" id="ARBA00045865"/>
    </source>
</evidence>
<evidence type="ECO:0000256" key="11">
    <source>
        <dbReference type="ARBA" id="ARBA00041517"/>
    </source>
</evidence>
<dbReference type="GO" id="GO:0070286">
    <property type="term" value="P:axonemal dynein complex assembly"/>
    <property type="evidence" value="ECO:0007669"/>
    <property type="project" value="InterPro"/>
</dbReference>
<feature type="domain" description="Dynein regulatory complex protein 1/2 N-terminal" evidence="14">
    <location>
        <begin position="25"/>
        <end position="106"/>
    </location>
</feature>
<evidence type="ECO:0000313" key="16">
    <source>
        <dbReference type="EnsemblMetazoa" id="ASIC017433-PA"/>
    </source>
</evidence>
<evidence type="ECO:0000256" key="13">
    <source>
        <dbReference type="SAM" id="Coils"/>
    </source>
</evidence>
<sequence length="444" mass="53135">MDKAQQQNDPEQELQRRRKAEKLLAKKAAAREVQNQQYKDHLRRERAFSDQTQRKFFDSWETLCAQVKCEQMVEELRQQQQCFGTVFDRKNGCIDRLLAVRDEIGEIHDKCLRRLDKIIDYFIRLKDFMTATMLQRYDADCLNLFMDFREEAASKEEHACSQMEILDASLEELLQKMKQDEKADSDWLLEQNTINKCAQIEKCEIMRDKKYKEMDDLYCQLRTTLDRYFQTVLFPERKKSYDQLLYYTQLEQQGIEKRRCQIAIAQLKKTQLEHTLALVRIGGRRRLRTQHNYRRLLEHKLSVLKEKQQRLDEDHQTRLKQTCSITHRIQQILSEHLSWGEKIVKQASICAQYETEQDQQFASKWFRDGASESDLDVEDPRYFEYLMHKINRVEAIAIILREEKIALERENDALRVKFKAFCKLHKTTDPEQLLLCGQEVIPES</sequence>
<name>A0A084WGH2_ANOSI</name>
<proteinExistence type="inferred from homology"/>
<dbReference type="InterPro" id="IPR039505">
    <property type="entry name" value="DRC1/2_N"/>
</dbReference>
<keyword evidence="7" id="KW-0966">Cell projection</keyword>
<evidence type="ECO:0000313" key="15">
    <source>
        <dbReference type="EMBL" id="KFB49316.1"/>
    </source>
</evidence>
<feature type="coiled-coil region" evidence="13">
    <location>
        <begin position="390"/>
        <end position="417"/>
    </location>
</feature>
<reference evidence="16" key="2">
    <citation type="submission" date="2020-05" db="UniProtKB">
        <authorList>
            <consortium name="EnsemblMetazoa"/>
        </authorList>
    </citation>
    <scope>IDENTIFICATION</scope>
</reference>
<dbReference type="InterPro" id="IPR039750">
    <property type="entry name" value="DRC1/DRC2"/>
</dbReference>
<evidence type="ECO:0000256" key="7">
    <source>
        <dbReference type="ARBA" id="ARBA00023273"/>
    </source>
</evidence>
<dbReference type="Pfam" id="PF14772">
    <property type="entry name" value="NYD-SP28"/>
    <property type="match status" value="1"/>
</dbReference>
<dbReference type="AlphaFoldDB" id="A0A084WGH2"/>
<dbReference type="VEuPathDB" id="VectorBase:ASIS007821"/>
<evidence type="ECO:0000256" key="6">
    <source>
        <dbReference type="ARBA" id="ARBA00023212"/>
    </source>
</evidence>
<keyword evidence="5" id="KW-0969">Cilium</keyword>
<keyword evidence="3" id="KW-0282">Flagellum</keyword>
<accession>A0A084WGH2</accession>
<comment type="similarity">
    <text evidence="9">Belongs to the DRC2 family.</text>
</comment>
<evidence type="ECO:0000256" key="5">
    <source>
        <dbReference type="ARBA" id="ARBA00023069"/>
    </source>
</evidence>
<evidence type="ECO:0000256" key="4">
    <source>
        <dbReference type="ARBA" id="ARBA00023054"/>
    </source>
</evidence>
<comment type="function">
    <text evidence="12">Component of the nexin-dynein regulatory complex (N-DRC), a key regulator of ciliary/flagellar motility which maintains the alignment and integrity of the distal axoneme and regulates microtubule sliding in motile axonemes. Plays a critical role in the assembly of N-DRC and also stabilizes the assembly of multiple inner dynein arms and radial spokes. Coassembles with DRC1 to form a central scaffold needed for assembly of the N-DRC and its attachment to the outer doublet microtubules.</text>
</comment>
<evidence type="ECO:0000256" key="1">
    <source>
        <dbReference type="ARBA" id="ARBA00004611"/>
    </source>
</evidence>
<evidence type="ECO:0000256" key="8">
    <source>
        <dbReference type="ARBA" id="ARBA00037841"/>
    </source>
</evidence>